<feature type="compositionally biased region" description="Low complexity" evidence="7">
    <location>
        <begin position="288"/>
        <end position="302"/>
    </location>
</feature>
<dbReference type="InterPro" id="IPR057444">
    <property type="entry name" value="Znf-CCCH_AtC3H23-like"/>
</dbReference>
<keyword evidence="3 6" id="KW-0863">Zinc-finger</keyword>
<keyword evidence="2" id="KW-0677">Repeat</keyword>
<feature type="transmembrane region" description="Helical" evidence="8">
    <location>
        <begin position="644"/>
        <end position="660"/>
    </location>
</feature>
<evidence type="ECO:0000313" key="10">
    <source>
        <dbReference type="EMBL" id="KAB2605959.1"/>
    </source>
</evidence>
<feature type="region of interest" description="Disordered" evidence="7">
    <location>
        <begin position="1"/>
        <end position="37"/>
    </location>
</feature>
<dbReference type="PANTHER" id="PTHR14493:SF155">
    <property type="entry name" value="ZINC FINGER CCCH DOMAIN-CONTAINING PROTEIN 20"/>
    <property type="match status" value="1"/>
</dbReference>
<reference evidence="11" key="2">
    <citation type="submission" date="2019-10" db="EMBL/GenBank/DDBJ databases">
        <title>A de novo genome assembly of a pear dwarfing rootstock.</title>
        <authorList>
            <person name="Wang F."/>
            <person name="Wang J."/>
            <person name="Li S."/>
            <person name="Zhang Y."/>
            <person name="Fang M."/>
            <person name="Ma L."/>
            <person name="Zhao Y."/>
            <person name="Jiang S."/>
        </authorList>
    </citation>
    <scope>NUCLEOTIDE SEQUENCE [LARGE SCALE GENOMIC DNA]</scope>
</reference>
<dbReference type="InterPro" id="IPR045234">
    <property type="entry name" value="Unkempt-like"/>
</dbReference>
<evidence type="ECO:0000256" key="6">
    <source>
        <dbReference type="PROSITE-ProRule" id="PRU00723"/>
    </source>
</evidence>
<dbReference type="GO" id="GO:0006355">
    <property type="term" value="P:regulation of DNA-templated transcription"/>
    <property type="evidence" value="ECO:0007669"/>
    <property type="project" value="UniProtKB-ARBA"/>
</dbReference>
<reference evidence="10 11" key="3">
    <citation type="submission" date="2019-11" db="EMBL/GenBank/DDBJ databases">
        <title>A de novo genome assembly of a pear dwarfing rootstock.</title>
        <authorList>
            <person name="Wang F."/>
            <person name="Wang J."/>
            <person name="Li S."/>
            <person name="Zhang Y."/>
            <person name="Fang M."/>
            <person name="Ma L."/>
            <person name="Zhao Y."/>
            <person name="Jiang S."/>
        </authorList>
    </citation>
    <scope>NUCLEOTIDE SEQUENCE [LARGE SCALE GENOMIC DNA]</scope>
    <source>
        <strain evidence="10">S2</strain>
        <tissue evidence="10">Leaf</tissue>
    </source>
</reference>
<evidence type="ECO:0000259" key="9">
    <source>
        <dbReference type="PROSITE" id="PS50103"/>
    </source>
</evidence>
<keyword evidence="5" id="KW-0238">DNA-binding</keyword>
<evidence type="ECO:0000256" key="3">
    <source>
        <dbReference type="ARBA" id="ARBA00022771"/>
    </source>
</evidence>
<proteinExistence type="predicted"/>
<name>A0A5N5FS37_9ROSA</name>
<evidence type="ECO:0000256" key="2">
    <source>
        <dbReference type="ARBA" id="ARBA00022737"/>
    </source>
</evidence>
<dbReference type="OrthoDB" id="410307at2759"/>
<dbReference type="PANTHER" id="PTHR14493">
    <property type="entry name" value="UNKEMPT FAMILY MEMBER"/>
    <property type="match status" value="1"/>
</dbReference>
<dbReference type="SMART" id="SM00356">
    <property type="entry name" value="ZnF_C3H1"/>
    <property type="match status" value="2"/>
</dbReference>
<sequence length="753" mass="82342">MTLGELHRPNPTVHVPPSLPHDDSTADMYSPSPLSGNANGADFNSPYYLHEALTTLQCYLPSNETDLDSDSDISGRESDAPIDAYSCDHVRMFEFKVRRCARGPSHDWTECPYAHPGEKARRRDPRKYHYSGTGCPDFRKGHCKKGDACEFAHGVFEYWLHPSRYRTQPCKDGTSCKRRVCFFAHTPEQLRVLPQQSPRGGGNSLNEAESYDGSPLRQAMEAAAASCVKTMPFVSSRPEESPPVSPMSGPLGLGSINEMVASRRNLQFGKVKSFSSSRNVRTGGSSGFGSPVSPGFGSPCGSMPRQQEEALVMEMQMQMKGYLKDSNVGAVVGVVTPTDSNVGVGGVVTPNGTANHELAAKVLPSHRSPPPTTPRPSLSLPSSLQSIKFISSTIPNFHMHRYQLIFRILFQLSTSSPGSSCGSQPCFSKLHINLWTVRAVTLKNARLLPVAKDSWKMNEINTTEEAIPTRYYCYSCCHLVTVDVEVEIKCPFCHDGFIQACGGVNSLYLTMSTESELSESGSDGEVTSSEWILLLTSCGIETLASAFDQVSSPLNPRYALIGMLLAIVAVLVCICELLQNAIKERVVLRRRGMLWCFHYPPPNNMLFGTFPEIFGLVLAIVQCICSAVQYHFSRRHATSPIKLSPLPVVFAFSLVVSKLVQSRRCTADDTLQNGTIFTDGVSQLAKGSNFVPFKSCSVAGCLRSQPPCLVVSIVTGAVDRVPLLWVRYSGGGLELDLSLEAADKLRRDKLVAL</sequence>
<organism evidence="10 11">
    <name type="scientific">Pyrus ussuriensis x Pyrus communis</name>
    <dbReference type="NCBI Taxonomy" id="2448454"/>
    <lineage>
        <taxon>Eukaryota</taxon>
        <taxon>Viridiplantae</taxon>
        <taxon>Streptophyta</taxon>
        <taxon>Embryophyta</taxon>
        <taxon>Tracheophyta</taxon>
        <taxon>Spermatophyta</taxon>
        <taxon>Magnoliopsida</taxon>
        <taxon>eudicotyledons</taxon>
        <taxon>Gunneridae</taxon>
        <taxon>Pentapetalae</taxon>
        <taxon>rosids</taxon>
        <taxon>fabids</taxon>
        <taxon>Rosales</taxon>
        <taxon>Rosaceae</taxon>
        <taxon>Amygdaloideae</taxon>
        <taxon>Maleae</taxon>
        <taxon>Pyrus</taxon>
    </lineage>
</organism>
<reference evidence="10 11" key="1">
    <citation type="submission" date="2019-09" db="EMBL/GenBank/DDBJ databases">
        <authorList>
            <person name="Ou C."/>
        </authorList>
    </citation>
    <scope>NUCLEOTIDE SEQUENCE [LARGE SCALE GENOMIC DNA]</scope>
    <source>
        <strain evidence="10">S2</strain>
        <tissue evidence="10">Leaf</tissue>
    </source>
</reference>
<dbReference type="Proteomes" id="UP000327157">
    <property type="component" value="Chromosome 11"/>
</dbReference>
<dbReference type="GO" id="GO:0008270">
    <property type="term" value="F:zinc ion binding"/>
    <property type="evidence" value="ECO:0007669"/>
    <property type="project" value="UniProtKB-KW"/>
</dbReference>
<protein>
    <submittedName>
        <fullName evidence="10">Zinc finger CCCH domain-containing protein 20-like</fullName>
    </submittedName>
</protein>
<evidence type="ECO:0000256" key="7">
    <source>
        <dbReference type="SAM" id="MobiDB-lite"/>
    </source>
</evidence>
<feature type="zinc finger region" description="C3H1-type" evidence="6">
    <location>
        <begin position="130"/>
        <end position="156"/>
    </location>
</feature>
<keyword evidence="8" id="KW-0472">Membrane</keyword>
<evidence type="ECO:0000256" key="8">
    <source>
        <dbReference type="SAM" id="Phobius"/>
    </source>
</evidence>
<dbReference type="AlphaFoldDB" id="A0A5N5FS37"/>
<feature type="domain" description="C3H1-type" evidence="9">
    <location>
        <begin position="130"/>
        <end position="156"/>
    </location>
</feature>
<dbReference type="Gene3D" id="3.30.1370.210">
    <property type="match status" value="1"/>
</dbReference>
<feature type="transmembrane region" description="Helical" evidence="8">
    <location>
        <begin position="558"/>
        <end position="582"/>
    </location>
</feature>
<dbReference type="PROSITE" id="PS50103">
    <property type="entry name" value="ZF_C3H1"/>
    <property type="match status" value="1"/>
</dbReference>
<keyword evidence="8" id="KW-1133">Transmembrane helix</keyword>
<feature type="transmembrane region" description="Helical" evidence="8">
    <location>
        <begin position="613"/>
        <end position="632"/>
    </location>
</feature>
<keyword evidence="1 6" id="KW-0479">Metal-binding</keyword>
<keyword evidence="11" id="KW-1185">Reference proteome</keyword>
<evidence type="ECO:0000256" key="1">
    <source>
        <dbReference type="ARBA" id="ARBA00022723"/>
    </source>
</evidence>
<feature type="region of interest" description="Disordered" evidence="7">
    <location>
        <begin position="193"/>
        <end position="212"/>
    </location>
</feature>
<dbReference type="InterPro" id="IPR000571">
    <property type="entry name" value="Znf_CCCH"/>
</dbReference>
<evidence type="ECO:0000313" key="11">
    <source>
        <dbReference type="Proteomes" id="UP000327157"/>
    </source>
</evidence>
<dbReference type="GO" id="GO:0003677">
    <property type="term" value="F:DNA binding"/>
    <property type="evidence" value="ECO:0007669"/>
    <property type="project" value="UniProtKB-KW"/>
</dbReference>
<evidence type="ECO:0000256" key="5">
    <source>
        <dbReference type="ARBA" id="ARBA00023125"/>
    </source>
</evidence>
<feature type="region of interest" description="Disordered" evidence="7">
    <location>
        <begin position="276"/>
        <end position="302"/>
    </location>
</feature>
<keyword evidence="4 6" id="KW-0862">Zinc</keyword>
<keyword evidence="8" id="KW-0812">Transmembrane</keyword>
<comment type="caution">
    <text evidence="10">The sequence shown here is derived from an EMBL/GenBank/DDBJ whole genome shotgun (WGS) entry which is preliminary data.</text>
</comment>
<evidence type="ECO:0000256" key="4">
    <source>
        <dbReference type="ARBA" id="ARBA00022833"/>
    </source>
</evidence>
<accession>A0A5N5FS37</accession>
<dbReference type="EMBL" id="SMOL01000559">
    <property type="protein sequence ID" value="KAB2605959.1"/>
    <property type="molecule type" value="Genomic_DNA"/>
</dbReference>
<dbReference type="Pfam" id="PF00642">
    <property type="entry name" value="zf-CCCH"/>
    <property type="match status" value="1"/>
</dbReference>
<dbReference type="FunFam" id="3.30.1370.210:FF:000009">
    <property type="entry name" value="Zinc finger CCCH domain-containing protein 66"/>
    <property type="match status" value="1"/>
</dbReference>
<gene>
    <name evidence="10" type="ORF">D8674_005676</name>
</gene>
<dbReference type="Pfam" id="PF25512">
    <property type="entry name" value="zf-CCCH_AtC3H23"/>
    <property type="match status" value="1"/>
</dbReference>